<evidence type="ECO:0000313" key="2">
    <source>
        <dbReference type="Proteomes" id="UP000243515"/>
    </source>
</evidence>
<protein>
    <submittedName>
        <fullName evidence="1">Uncharacterized protein</fullName>
    </submittedName>
</protein>
<evidence type="ECO:0000313" key="1">
    <source>
        <dbReference type="EMBL" id="OXV08565.1"/>
    </source>
</evidence>
<dbReference type="OrthoDB" id="538223at2759"/>
<sequence length="63" mass="6893">MDGRYLDTDRGLLSLNYGSPDTYLHQDQSIFVNNEASSSALLNNMLVLGHASGQVTFIEFASP</sequence>
<reference evidence="1 2" key="1">
    <citation type="journal article" date="2015" name="Environ. Microbiol.">
        <title>Metagenome sequence of Elaphomyces granulatus from sporocarp tissue reveals Ascomycota ectomycorrhizal fingerprints of genome expansion and a Proteobacteria-rich microbiome.</title>
        <authorList>
            <person name="Quandt C.A."/>
            <person name="Kohler A."/>
            <person name="Hesse C.N."/>
            <person name="Sharpton T.J."/>
            <person name="Martin F."/>
            <person name="Spatafora J.W."/>
        </authorList>
    </citation>
    <scope>NUCLEOTIDE SEQUENCE [LARGE SCALE GENOMIC DNA]</scope>
    <source>
        <strain evidence="1 2">OSC145934</strain>
    </source>
</reference>
<accession>A0A232LWM9</accession>
<dbReference type="Proteomes" id="UP000243515">
    <property type="component" value="Unassembled WGS sequence"/>
</dbReference>
<gene>
    <name evidence="1" type="ORF">Egran_03672</name>
</gene>
<dbReference type="EMBL" id="NPHW01004031">
    <property type="protein sequence ID" value="OXV08565.1"/>
    <property type="molecule type" value="Genomic_DNA"/>
</dbReference>
<comment type="caution">
    <text evidence="1">The sequence shown here is derived from an EMBL/GenBank/DDBJ whole genome shotgun (WGS) entry which is preliminary data.</text>
</comment>
<keyword evidence="2" id="KW-1185">Reference proteome</keyword>
<proteinExistence type="predicted"/>
<name>A0A232LWM9_9EURO</name>
<organism evidence="1 2">
    <name type="scientific">Elaphomyces granulatus</name>
    <dbReference type="NCBI Taxonomy" id="519963"/>
    <lineage>
        <taxon>Eukaryota</taxon>
        <taxon>Fungi</taxon>
        <taxon>Dikarya</taxon>
        <taxon>Ascomycota</taxon>
        <taxon>Pezizomycotina</taxon>
        <taxon>Eurotiomycetes</taxon>
        <taxon>Eurotiomycetidae</taxon>
        <taxon>Eurotiales</taxon>
        <taxon>Elaphomycetaceae</taxon>
        <taxon>Elaphomyces</taxon>
    </lineage>
</organism>
<dbReference type="AlphaFoldDB" id="A0A232LWM9"/>